<dbReference type="NCBIfam" id="TIGR00589">
    <property type="entry name" value="ogt"/>
    <property type="match status" value="1"/>
</dbReference>
<evidence type="ECO:0000256" key="2">
    <source>
        <dbReference type="ARBA" id="ARBA00022603"/>
    </source>
</evidence>
<dbReference type="CDD" id="cd06445">
    <property type="entry name" value="ATase"/>
    <property type="match status" value="1"/>
</dbReference>
<dbReference type="InterPro" id="IPR036217">
    <property type="entry name" value="MethylDNA_cys_MeTrfase_DNAb"/>
</dbReference>
<evidence type="ECO:0000256" key="4">
    <source>
        <dbReference type="ARBA" id="ARBA00022763"/>
    </source>
</evidence>
<accession>A0ABX0X9D7</accession>
<keyword evidence="6" id="KW-0804">Transcription</keyword>
<dbReference type="SUPFAM" id="SSF46767">
    <property type="entry name" value="Methylated DNA-protein cysteine methyltransferase, C-terminal domain"/>
    <property type="match status" value="1"/>
</dbReference>
<evidence type="ECO:0000256" key="3">
    <source>
        <dbReference type="ARBA" id="ARBA00022679"/>
    </source>
</evidence>
<dbReference type="InterPro" id="IPR009057">
    <property type="entry name" value="Homeodomain-like_sf"/>
</dbReference>
<dbReference type="InterPro" id="IPR001497">
    <property type="entry name" value="MethylDNA_cys_MeTrfase_AS"/>
</dbReference>
<proteinExistence type="predicted"/>
<keyword evidence="5" id="KW-0805">Transcription regulation</keyword>
<keyword evidence="4" id="KW-0227">DNA damage</keyword>
<reference evidence="10 11" key="1">
    <citation type="submission" date="2020-03" db="EMBL/GenBank/DDBJ databases">
        <title>Genomic Encyclopedia of Type Strains, Phase IV (KMG-IV): sequencing the most valuable type-strain genomes for metagenomic binning, comparative biology and taxonomic classification.</title>
        <authorList>
            <person name="Goeker M."/>
        </authorList>
    </citation>
    <scope>NUCLEOTIDE SEQUENCE [LARGE SCALE GENOMIC DNA]</scope>
    <source>
        <strain evidence="10 11">DSM 105096</strain>
    </source>
</reference>
<dbReference type="Pfam" id="PF12833">
    <property type="entry name" value="HTH_18"/>
    <property type="match status" value="1"/>
</dbReference>
<dbReference type="GO" id="GO:0003908">
    <property type="term" value="F:methylated-DNA-[protein]-cysteine S-methyltransferase activity"/>
    <property type="evidence" value="ECO:0007669"/>
    <property type="project" value="UniProtKB-EC"/>
</dbReference>
<gene>
    <name evidence="10" type="ORF">GGR27_000909</name>
</gene>
<comment type="caution">
    <text evidence="10">The sequence shown here is derived from an EMBL/GenBank/DDBJ whole genome shotgun (WGS) entry which is preliminary data.</text>
</comment>
<evidence type="ECO:0000256" key="1">
    <source>
        <dbReference type="ARBA" id="ARBA00001286"/>
    </source>
</evidence>
<dbReference type="InterPro" id="IPR014048">
    <property type="entry name" value="MethylDNA_cys_MeTrfase_DNA-bd"/>
</dbReference>
<dbReference type="Gene3D" id="1.10.10.60">
    <property type="entry name" value="Homeodomain-like"/>
    <property type="match status" value="1"/>
</dbReference>
<dbReference type="InterPro" id="IPR018060">
    <property type="entry name" value="HTH_AraC"/>
</dbReference>
<evidence type="ECO:0000313" key="10">
    <source>
        <dbReference type="EMBL" id="NJC25428.1"/>
    </source>
</evidence>
<evidence type="ECO:0000256" key="7">
    <source>
        <dbReference type="ARBA" id="ARBA00023204"/>
    </source>
</evidence>
<dbReference type="Gene3D" id="3.30.160.70">
    <property type="entry name" value="Methylated DNA-protein cysteine methyltransferase domain"/>
    <property type="match status" value="1"/>
</dbReference>
<dbReference type="RefSeq" id="WP_168036180.1">
    <property type="nucleotide sequence ID" value="NZ_JAATJH010000001.1"/>
</dbReference>
<dbReference type="SMART" id="SM00342">
    <property type="entry name" value="HTH_ARAC"/>
    <property type="match status" value="1"/>
</dbReference>
<evidence type="ECO:0000256" key="5">
    <source>
        <dbReference type="ARBA" id="ARBA00023015"/>
    </source>
</evidence>
<evidence type="ECO:0000256" key="6">
    <source>
        <dbReference type="ARBA" id="ARBA00023163"/>
    </source>
</evidence>
<organism evidence="10 11">
    <name type="scientific">Neolewinella antarctica</name>
    <dbReference type="NCBI Taxonomy" id="442734"/>
    <lineage>
        <taxon>Bacteria</taxon>
        <taxon>Pseudomonadati</taxon>
        <taxon>Bacteroidota</taxon>
        <taxon>Saprospiria</taxon>
        <taxon>Saprospirales</taxon>
        <taxon>Lewinellaceae</taxon>
        <taxon>Neolewinella</taxon>
    </lineage>
</organism>
<dbReference type="Gene3D" id="1.10.10.10">
    <property type="entry name" value="Winged helix-like DNA-binding domain superfamily/Winged helix DNA-binding domain"/>
    <property type="match status" value="1"/>
</dbReference>
<comment type="catalytic activity">
    <reaction evidence="1">
        <text>a 4-O-methyl-thymidine in DNA + L-cysteinyl-[protein] = a thymidine in DNA + S-methyl-L-cysteinyl-[protein]</text>
        <dbReference type="Rhea" id="RHEA:53428"/>
        <dbReference type="Rhea" id="RHEA-COMP:10131"/>
        <dbReference type="Rhea" id="RHEA-COMP:10132"/>
        <dbReference type="Rhea" id="RHEA-COMP:13555"/>
        <dbReference type="Rhea" id="RHEA-COMP:13556"/>
        <dbReference type="ChEBI" id="CHEBI:29950"/>
        <dbReference type="ChEBI" id="CHEBI:82612"/>
        <dbReference type="ChEBI" id="CHEBI:137386"/>
        <dbReference type="ChEBI" id="CHEBI:137387"/>
        <dbReference type="EC" id="2.1.1.63"/>
    </reaction>
</comment>
<dbReference type="SUPFAM" id="SSF53155">
    <property type="entry name" value="Methylated DNA-protein cysteine methyltransferase domain"/>
    <property type="match status" value="1"/>
</dbReference>
<dbReference type="Proteomes" id="UP000770785">
    <property type="component" value="Unassembled WGS sequence"/>
</dbReference>
<dbReference type="EC" id="2.1.1.63" evidence="10"/>
<protein>
    <submittedName>
        <fullName evidence="10">AraC family transcriptional regulator of adaptative response/methylated-DNA-[protein]-cysteine methyltransferase</fullName>
        <ecNumber evidence="10">2.1.1.63</ecNumber>
    </submittedName>
</protein>
<dbReference type="InterPro" id="IPR036388">
    <property type="entry name" value="WH-like_DNA-bd_sf"/>
</dbReference>
<dbReference type="PANTHER" id="PTHR10815:SF13">
    <property type="entry name" value="METHYLATED-DNA--PROTEIN-CYSTEINE METHYLTRANSFERASE"/>
    <property type="match status" value="1"/>
</dbReference>
<dbReference type="PROSITE" id="PS00374">
    <property type="entry name" value="MGMT"/>
    <property type="match status" value="1"/>
</dbReference>
<dbReference type="PANTHER" id="PTHR10815">
    <property type="entry name" value="METHYLATED-DNA--PROTEIN-CYSTEINE METHYLTRANSFERASE"/>
    <property type="match status" value="1"/>
</dbReference>
<dbReference type="EMBL" id="JAATJH010000001">
    <property type="protein sequence ID" value="NJC25428.1"/>
    <property type="molecule type" value="Genomic_DNA"/>
</dbReference>
<keyword evidence="11" id="KW-1185">Reference proteome</keyword>
<keyword evidence="3 10" id="KW-0808">Transferase</keyword>
<dbReference type="GO" id="GO:0032259">
    <property type="term" value="P:methylation"/>
    <property type="evidence" value="ECO:0007669"/>
    <property type="project" value="UniProtKB-KW"/>
</dbReference>
<keyword evidence="2 10" id="KW-0489">Methyltransferase</keyword>
<feature type="domain" description="HTH araC/xylS-type" evidence="9">
    <location>
        <begin position="19"/>
        <end position="105"/>
    </location>
</feature>
<dbReference type="SUPFAM" id="SSF46689">
    <property type="entry name" value="Homeodomain-like"/>
    <property type="match status" value="1"/>
</dbReference>
<name>A0ABX0X9D7_9BACT</name>
<keyword evidence="7" id="KW-0234">DNA repair</keyword>
<evidence type="ECO:0000313" key="11">
    <source>
        <dbReference type="Proteomes" id="UP000770785"/>
    </source>
</evidence>
<dbReference type="InterPro" id="IPR036631">
    <property type="entry name" value="MGMT_N_sf"/>
</dbReference>
<comment type="catalytic activity">
    <reaction evidence="8">
        <text>a 6-O-methyl-2'-deoxyguanosine in DNA + L-cysteinyl-[protein] = S-methyl-L-cysteinyl-[protein] + a 2'-deoxyguanosine in DNA</text>
        <dbReference type="Rhea" id="RHEA:24000"/>
        <dbReference type="Rhea" id="RHEA-COMP:10131"/>
        <dbReference type="Rhea" id="RHEA-COMP:10132"/>
        <dbReference type="Rhea" id="RHEA-COMP:11367"/>
        <dbReference type="Rhea" id="RHEA-COMP:11368"/>
        <dbReference type="ChEBI" id="CHEBI:29950"/>
        <dbReference type="ChEBI" id="CHEBI:82612"/>
        <dbReference type="ChEBI" id="CHEBI:85445"/>
        <dbReference type="ChEBI" id="CHEBI:85448"/>
        <dbReference type="EC" id="2.1.1.63"/>
    </reaction>
</comment>
<sequence length="284" mass="31254">MAQEDLSAATGAHNYERIARAIDYIRANCDRQPSLEEVAAQANVSPFHFQRLFQSWAGVTPKKYLQFITLERTKSLLVKDQLRLFDVAERAGLSSPSRLHDLYVRMTPADYKRGGAGLTIRYTHQATAYGKAIIAATKRGICFLSFHEHASDALAALRGEFPAAVLLDRPTELTLLALRVLNGTESPTKPLALYLKGTPFQLKIWQALLAIPTGEVRTYGDVAKAIDQPGSARAAGTAIGKNPVAILIPCHRVIRADGGLGGYRWSEERKANILGREWGMTVRD</sequence>
<evidence type="ECO:0000259" key="9">
    <source>
        <dbReference type="PROSITE" id="PS01124"/>
    </source>
</evidence>
<dbReference type="Pfam" id="PF01035">
    <property type="entry name" value="DNA_binding_1"/>
    <property type="match status" value="1"/>
</dbReference>
<evidence type="ECO:0000256" key="8">
    <source>
        <dbReference type="ARBA" id="ARBA00049348"/>
    </source>
</evidence>
<dbReference type="PROSITE" id="PS01124">
    <property type="entry name" value="HTH_ARAC_FAMILY_2"/>
    <property type="match status" value="1"/>
</dbReference>